<comment type="caution">
    <text evidence="2">The sequence shown here is derived from an EMBL/GenBank/DDBJ whole genome shotgun (WGS) entry which is preliminary data.</text>
</comment>
<feature type="chain" id="PRO_5015466385" description="Outer membrane protein beta-barrel domain-containing protein" evidence="1">
    <location>
        <begin position="20"/>
        <end position="218"/>
    </location>
</feature>
<evidence type="ECO:0000313" key="3">
    <source>
        <dbReference type="Proteomes" id="UP000239872"/>
    </source>
</evidence>
<protein>
    <recommendedName>
        <fullName evidence="4">Outer membrane protein beta-barrel domain-containing protein</fullName>
    </recommendedName>
</protein>
<keyword evidence="3" id="KW-1185">Reference proteome</keyword>
<gene>
    <name evidence="2" type="ORF">CJD36_003065</name>
</gene>
<reference evidence="2 3" key="1">
    <citation type="submission" date="2018-01" db="EMBL/GenBank/DDBJ databases">
        <title>A novel member of the phylum Bacteroidetes isolated from glacier ice.</title>
        <authorList>
            <person name="Liu Q."/>
            <person name="Xin Y.-H."/>
        </authorList>
    </citation>
    <scope>NUCLEOTIDE SEQUENCE [LARGE SCALE GENOMIC DNA]</scope>
    <source>
        <strain evidence="2 3">RB1R16</strain>
    </source>
</reference>
<dbReference type="AlphaFoldDB" id="A0A2S7T0L4"/>
<feature type="signal peptide" evidence="1">
    <location>
        <begin position="1"/>
        <end position="19"/>
    </location>
</feature>
<dbReference type="EMBL" id="PPSL01000001">
    <property type="protein sequence ID" value="PQJ12743.1"/>
    <property type="molecule type" value="Genomic_DNA"/>
</dbReference>
<keyword evidence="1" id="KW-0732">Signal</keyword>
<dbReference type="Proteomes" id="UP000239872">
    <property type="component" value="Unassembled WGS sequence"/>
</dbReference>
<organism evidence="2 3">
    <name type="scientific">Flavipsychrobacter stenotrophus</name>
    <dbReference type="NCBI Taxonomy" id="2077091"/>
    <lineage>
        <taxon>Bacteria</taxon>
        <taxon>Pseudomonadati</taxon>
        <taxon>Bacteroidota</taxon>
        <taxon>Chitinophagia</taxon>
        <taxon>Chitinophagales</taxon>
        <taxon>Chitinophagaceae</taxon>
        <taxon>Flavipsychrobacter</taxon>
    </lineage>
</organism>
<proteinExistence type="predicted"/>
<name>A0A2S7T0L4_9BACT</name>
<evidence type="ECO:0000313" key="2">
    <source>
        <dbReference type="EMBL" id="PQJ12743.1"/>
    </source>
</evidence>
<dbReference type="RefSeq" id="WP_105037627.1">
    <property type="nucleotide sequence ID" value="NZ_PPSL01000001.1"/>
</dbReference>
<evidence type="ECO:0008006" key="4">
    <source>
        <dbReference type="Google" id="ProtNLM"/>
    </source>
</evidence>
<evidence type="ECO:0000256" key="1">
    <source>
        <dbReference type="SAM" id="SignalP"/>
    </source>
</evidence>
<accession>A0A2S7T0L4</accession>
<sequence>MFRNLLAIVLLFMATHVNAFGGNSYRSYGSDEGGYYYCGLGGLAAGKAILGGGEFLISGNVYRGRLLAGANASIFNGTSPDDYGFTLSGVKYNYRQYALGLNLGIRLFSGDHIDFTAHVLFGEELLEFGSKDTTADCHCGKFNRLLSNDMWFVRPAISFNNKKNFALTASYNFLFNDALFSGDGTAFGSTASDFNGPVMSLICITNRHNRPYHWHRHC</sequence>